<organism evidence="4 5">
    <name type="scientific">Microbaculum marinum</name>
    <dbReference type="NCBI Taxonomy" id="1764581"/>
    <lineage>
        <taxon>Bacteria</taxon>
        <taxon>Pseudomonadati</taxon>
        <taxon>Pseudomonadota</taxon>
        <taxon>Alphaproteobacteria</taxon>
        <taxon>Hyphomicrobiales</taxon>
        <taxon>Tepidamorphaceae</taxon>
        <taxon>Microbaculum</taxon>
    </lineage>
</organism>
<dbReference type="RefSeq" id="WP_340329279.1">
    <property type="nucleotide sequence ID" value="NZ_JAZHOF010000003.1"/>
</dbReference>
<dbReference type="Gene3D" id="3.40.50.12780">
    <property type="entry name" value="N-terminal domain of ligase-like"/>
    <property type="match status" value="1"/>
</dbReference>
<dbReference type="InterPro" id="IPR045851">
    <property type="entry name" value="AMP-bd_C_sf"/>
</dbReference>
<dbReference type="GO" id="GO:0070566">
    <property type="term" value="F:adenylyltransferase activity"/>
    <property type="evidence" value="ECO:0007669"/>
    <property type="project" value="TreeGrafter"/>
</dbReference>
<dbReference type="InterPro" id="IPR042099">
    <property type="entry name" value="ANL_N_sf"/>
</dbReference>
<dbReference type="AlphaFoldDB" id="A0AAW9RTJ8"/>
<evidence type="ECO:0000313" key="5">
    <source>
        <dbReference type="Proteomes" id="UP001378188"/>
    </source>
</evidence>
<accession>A0AAW9RTJ8</accession>
<reference evidence="4 5" key="1">
    <citation type="submission" date="2024-02" db="EMBL/GenBank/DDBJ databases">
        <title>Genome analysis and characterization of Microbaculum marinisediminis sp. nov., isolated from marine sediment.</title>
        <authorList>
            <person name="Du Z.-J."/>
            <person name="Ye Y.-Q."/>
            <person name="Zhang Z.-R."/>
            <person name="Yuan S.-M."/>
            <person name="Zhang X.-Y."/>
        </authorList>
    </citation>
    <scope>NUCLEOTIDE SEQUENCE [LARGE SCALE GENOMIC DNA]</scope>
    <source>
        <strain evidence="4 5">SDUM1044001</strain>
    </source>
</reference>
<name>A0AAW9RTJ8_9HYPH</name>
<keyword evidence="5" id="KW-1185">Reference proteome</keyword>
<dbReference type="GO" id="GO:0071766">
    <property type="term" value="P:Actinobacterium-type cell wall biogenesis"/>
    <property type="evidence" value="ECO:0007669"/>
    <property type="project" value="UniProtKB-ARBA"/>
</dbReference>
<evidence type="ECO:0000256" key="1">
    <source>
        <dbReference type="ARBA" id="ARBA00006432"/>
    </source>
</evidence>
<protein>
    <submittedName>
        <fullName evidence="4">Fatty acyl-AMP ligase</fullName>
    </submittedName>
</protein>
<dbReference type="GO" id="GO:0005886">
    <property type="term" value="C:plasma membrane"/>
    <property type="evidence" value="ECO:0007669"/>
    <property type="project" value="TreeGrafter"/>
</dbReference>
<sequence length="589" mass="62572">MTAPASPRSLAPDLVAQIAGHATRRSDQVALRFLRRGEEVEDEVTYAGLHRSAQVVACNLKAAGLVGRPVLVALPQGLDFVRCFLGCLYAGAIAVPTPALGDPRGAERILRIVEHAQPAALIAPGDRYNPDAWATLRTLSPALDFVAAHDLVSGEPGETPPQRPADDIAFLQYTSGSTTNPKGVVVTGGNVSANLAMIQSAFAQDATNSTVSWLPLHHDMGLLGCVLEPLSIGATAILMSPLSFLQKPVRWLRAMDRFEATTAGAPNFAYDLCVRAIDRDQARTLDLSRWSLAFCGSEPVRAGTLTRFADRFAASGFPAGAFYPCYGLAEATLFVTGGDRGSGVQTASLPRQGGGAITAVCCGYPRNGTAISVVEPEGTRRLPADAIGEICVAGEQVSPGFWQADGSVRPDPGRELEIDGRRYLRTGDLGTVRDGSLYVVGRCKNMIIVRGMNIYAEDVEQTVLRQPGAASWGAVAALGVLDGRGTEEGDEGLIIVCELARGGELPAPDPLPALAEAISETHGILPLDIFVVPHGAITRTVSGKLQRDATRLRLKNRDLSVLRHFQPIRIGRTPIHRLPSDNPHTRGTS</sequence>
<dbReference type="SUPFAM" id="SSF56801">
    <property type="entry name" value="Acetyl-CoA synthetase-like"/>
    <property type="match status" value="1"/>
</dbReference>
<dbReference type="Gene3D" id="3.30.300.30">
    <property type="match status" value="1"/>
</dbReference>
<evidence type="ECO:0000313" key="4">
    <source>
        <dbReference type="EMBL" id="MEJ8571580.1"/>
    </source>
</evidence>
<dbReference type="EMBL" id="JAZHOF010000003">
    <property type="protein sequence ID" value="MEJ8571580.1"/>
    <property type="molecule type" value="Genomic_DNA"/>
</dbReference>
<dbReference type="FunFam" id="3.40.50.12780:FF:000013">
    <property type="entry name" value="Long-chain-fatty-acid--AMP ligase FadD32"/>
    <property type="match status" value="1"/>
</dbReference>
<gene>
    <name evidence="4" type="ORF">V3328_08855</name>
</gene>
<comment type="caution">
    <text evidence="4">The sequence shown here is derived from an EMBL/GenBank/DDBJ whole genome shotgun (WGS) entry which is preliminary data.</text>
</comment>
<dbReference type="GO" id="GO:0006633">
    <property type="term" value="P:fatty acid biosynthetic process"/>
    <property type="evidence" value="ECO:0007669"/>
    <property type="project" value="TreeGrafter"/>
</dbReference>
<evidence type="ECO:0000256" key="2">
    <source>
        <dbReference type="ARBA" id="ARBA00022598"/>
    </source>
</evidence>
<evidence type="ECO:0000259" key="3">
    <source>
        <dbReference type="Pfam" id="PF00501"/>
    </source>
</evidence>
<dbReference type="CDD" id="cd05931">
    <property type="entry name" value="FAAL"/>
    <property type="match status" value="1"/>
</dbReference>
<keyword evidence="2 4" id="KW-0436">Ligase</keyword>
<dbReference type="InterPro" id="IPR040097">
    <property type="entry name" value="FAAL/FAAC"/>
</dbReference>
<dbReference type="Pfam" id="PF00501">
    <property type="entry name" value="AMP-binding"/>
    <property type="match status" value="1"/>
</dbReference>
<feature type="domain" description="AMP-dependent synthetase/ligase" evidence="3">
    <location>
        <begin position="21"/>
        <end position="402"/>
    </location>
</feature>
<dbReference type="GO" id="GO:0016874">
    <property type="term" value="F:ligase activity"/>
    <property type="evidence" value="ECO:0007669"/>
    <property type="project" value="UniProtKB-KW"/>
</dbReference>
<dbReference type="InterPro" id="IPR000873">
    <property type="entry name" value="AMP-dep_synth/lig_dom"/>
</dbReference>
<comment type="similarity">
    <text evidence="1">Belongs to the ATP-dependent AMP-binding enzyme family.</text>
</comment>
<dbReference type="PANTHER" id="PTHR22754">
    <property type="entry name" value="DISCO-INTERACTING PROTEIN 2 DIP2 -RELATED"/>
    <property type="match status" value="1"/>
</dbReference>
<dbReference type="PANTHER" id="PTHR22754:SF32">
    <property type="entry name" value="DISCO-INTERACTING PROTEIN 2"/>
    <property type="match status" value="1"/>
</dbReference>
<dbReference type="Proteomes" id="UP001378188">
    <property type="component" value="Unassembled WGS sequence"/>
</dbReference>
<proteinExistence type="inferred from homology"/>